<name>A0AAV0Z854_VICFA</name>
<keyword evidence="2" id="KW-1185">Reference proteome</keyword>
<dbReference type="AlphaFoldDB" id="A0AAV0Z854"/>
<proteinExistence type="predicted"/>
<accession>A0AAV0Z854</accession>
<gene>
    <name evidence="1" type="ORF">VFH_I152560</name>
</gene>
<organism evidence="1 2">
    <name type="scientific">Vicia faba</name>
    <name type="common">Broad bean</name>
    <name type="synonym">Faba vulgaris</name>
    <dbReference type="NCBI Taxonomy" id="3906"/>
    <lineage>
        <taxon>Eukaryota</taxon>
        <taxon>Viridiplantae</taxon>
        <taxon>Streptophyta</taxon>
        <taxon>Embryophyta</taxon>
        <taxon>Tracheophyta</taxon>
        <taxon>Spermatophyta</taxon>
        <taxon>Magnoliopsida</taxon>
        <taxon>eudicotyledons</taxon>
        <taxon>Gunneridae</taxon>
        <taxon>Pentapetalae</taxon>
        <taxon>rosids</taxon>
        <taxon>fabids</taxon>
        <taxon>Fabales</taxon>
        <taxon>Fabaceae</taxon>
        <taxon>Papilionoideae</taxon>
        <taxon>50 kb inversion clade</taxon>
        <taxon>NPAAA clade</taxon>
        <taxon>Hologalegina</taxon>
        <taxon>IRL clade</taxon>
        <taxon>Fabeae</taxon>
        <taxon>Vicia</taxon>
    </lineage>
</organism>
<dbReference type="Proteomes" id="UP001157006">
    <property type="component" value="Chromosome 1S"/>
</dbReference>
<sequence length="111" mass="12206">MPPPSDSVSDSSMSPLQIAGLNLLSPSSRQQRDSMPSTAVLMAKCDISIIFLLCITPKSQTLHLSPSSLILTTVTTTLSEELKKKREFGSYLSETLKGERERVREKVPERG</sequence>
<evidence type="ECO:0000313" key="1">
    <source>
        <dbReference type="EMBL" id="CAI8594671.1"/>
    </source>
</evidence>
<protein>
    <submittedName>
        <fullName evidence="1">Uncharacterized protein</fullName>
    </submittedName>
</protein>
<evidence type="ECO:0000313" key="2">
    <source>
        <dbReference type="Proteomes" id="UP001157006"/>
    </source>
</evidence>
<reference evidence="1 2" key="1">
    <citation type="submission" date="2023-01" db="EMBL/GenBank/DDBJ databases">
        <authorList>
            <person name="Kreplak J."/>
        </authorList>
    </citation>
    <scope>NUCLEOTIDE SEQUENCE [LARGE SCALE GENOMIC DNA]</scope>
</reference>
<dbReference type="EMBL" id="OX451735">
    <property type="protein sequence ID" value="CAI8594671.1"/>
    <property type="molecule type" value="Genomic_DNA"/>
</dbReference>